<gene>
    <name evidence="2" type="ORF">QM524_05875</name>
</gene>
<evidence type="ECO:0000256" key="1">
    <source>
        <dbReference type="SAM" id="MobiDB-lite"/>
    </source>
</evidence>
<dbReference type="PROSITE" id="PS51257">
    <property type="entry name" value="PROKAR_LIPOPROTEIN"/>
    <property type="match status" value="1"/>
</dbReference>
<organism evidence="2 3">
    <name type="scientific">Flectobacillus roseus</name>
    <dbReference type="NCBI Taxonomy" id="502259"/>
    <lineage>
        <taxon>Bacteria</taxon>
        <taxon>Pseudomonadati</taxon>
        <taxon>Bacteroidota</taxon>
        <taxon>Cytophagia</taxon>
        <taxon>Cytophagales</taxon>
        <taxon>Flectobacillaceae</taxon>
        <taxon>Flectobacillus</taxon>
    </lineage>
</organism>
<protein>
    <submittedName>
        <fullName evidence="2">Uncharacterized protein</fullName>
    </submittedName>
</protein>
<keyword evidence="3" id="KW-1185">Reference proteome</keyword>
<reference evidence="2 3" key="1">
    <citation type="submission" date="2023-05" db="EMBL/GenBank/DDBJ databases">
        <title>Novel species of genus Flectobacillus isolated from stream in China.</title>
        <authorList>
            <person name="Lu H."/>
        </authorList>
    </citation>
    <scope>NUCLEOTIDE SEQUENCE [LARGE SCALE GENOMIC DNA]</scope>
    <source>
        <strain evidence="2 3">KCTC 42575</strain>
    </source>
</reference>
<evidence type="ECO:0000313" key="3">
    <source>
        <dbReference type="Proteomes" id="UP001236507"/>
    </source>
</evidence>
<evidence type="ECO:0000313" key="2">
    <source>
        <dbReference type="EMBL" id="MDI9858727.1"/>
    </source>
</evidence>
<accession>A0ABT6Y584</accession>
<proteinExistence type="predicted"/>
<feature type="region of interest" description="Disordered" evidence="1">
    <location>
        <begin position="186"/>
        <end position="206"/>
    </location>
</feature>
<dbReference type="RefSeq" id="WP_283343864.1">
    <property type="nucleotide sequence ID" value="NZ_JASHIF010000004.1"/>
</dbReference>
<comment type="caution">
    <text evidence="2">The sequence shown here is derived from an EMBL/GenBank/DDBJ whole genome shotgun (WGS) entry which is preliminary data.</text>
</comment>
<name>A0ABT6Y584_9BACT</name>
<feature type="compositionally biased region" description="Basic residues" evidence="1">
    <location>
        <begin position="191"/>
        <end position="206"/>
    </location>
</feature>
<sequence>MKKLLCYALLSILSCYEIYSQTTITQSQAPAEDSLKLGLKWKNAPIYVRSMPFAIYTGAGKLSDRVAQNIEIGKSFNIVDLGIAYGRNSLRPDTTSFLEARVTMDVCNMGIFANEMTIGAGKLFDSQGSLMLELTYSIFAQISPKWGIGLVTGYYDFSNEYYDSSKSFYGFLIRYGLQRTDSGGLFGLGRGHGRPGRPGRSHGHGR</sequence>
<dbReference type="Proteomes" id="UP001236507">
    <property type="component" value="Unassembled WGS sequence"/>
</dbReference>
<dbReference type="EMBL" id="JASHIF010000004">
    <property type="protein sequence ID" value="MDI9858727.1"/>
    <property type="molecule type" value="Genomic_DNA"/>
</dbReference>